<feature type="transmembrane region" description="Helical" evidence="1">
    <location>
        <begin position="284"/>
        <end position="303"/>
    </location>
</feature>
<keyword evidence="1" id="KW-1133">Transmembrane helix</keyword>
<keyword evidence="1" id="KW-0812">Transmembrane</keyword>
<gene>
    <name evidence="2" type="ORF">GSBLH_T00007189001</name>
</gene>
<protein>
    <recommendedName>
        <fullName evidence="4">Heparan-alpha-glucosaminide N-acetyltransferase catalytic domain-containing protein</fullName>
    </recommendedName>
</protein>
<dbReference type="AlphaFoldDB" id="D8M9E1"/>
<organism evidence="2">
    <name type="scientific">Blastocystis hominis</name>
    <dbReference type="NCBI Taxonomy" id="12968"/>
    <lineage>
        <taxon>Eukaryota</taxon>
        <taxon>Sar</taxon>
        <taxon>Stramenopiles</taxon>
        <taxon>Bigyra</taxon>
        <taxon>Opalozoa</taxon>
        <taxon>Opalinata</taxon>
        <taxon>Blastocystidae</taxon>
        <taxon>Blastocystis</taxon>
    </lineage>
</organism>
<evidence type="ECO:0000313" key="2">
    <source>
        <dbReference type="EMBL" id="CBK24680.2"/>
    </source>
</evidence>
<dbReference type="EMBL" id="FN668688">
    <property type="protein sequence ID" value="CBK24680.2"/>
    <property type="molecule type" value="Genomic_DNA"/>
</dbReference>
<evidence type="ECO:0008006" key="4">
    <source>
        <dbReference type="Google" id="ProtNLM"/>
    </source>
</evidence>
<dbReference type="OrthoDB" id="2149840at2759"/>
<dbReference type="PANTHER" id="PTHR31061:SF24">
    <property type="entry name" value="LD22376P"/>
    <property type="match status" value="1"/>
</dbReference>
<dbReference type="Proteomes" id="UP000008312">
    <property type="component" value="Unassembled WGS sequence"/>
</dbReference>
<name>D8M9E1_BLAHO</name>
<accession>D8M9E1</accession>
<reference evidence="2" key="1">
    <citation type="submission" date="2010-02" db="EMBL/GenBank/DDBJ databases">
        <title>Sequencing and annotation of the Blastocystis hominis genome.</title>
        <authorList>
            <person name="Wincker P."/>
        </authorList>
    </citation>
    <scope>NUCLEOTIDE SEQUENCE</scope>
    <source>
        <strain evidence="2">Singapore isolate B</strain>
    </source>
</reference>
<feature type="transmembrane region" description="Helical" evidence="1">
    <location>
        <begin position="60"/>
        <end position="82"/>
    </location>
</feature>
<dbReference type="RefSeq" id="XP_012898728.1">
    <property type="nucleotide sequence ID" value="XM_013043274.1"/>
</dbReference>
<proteinExistence type="predicted"/>
<feature type="transmembrane region" description="Helical" evidence="1">
    <location>
        <begin position="255"/>
        <end position="275"/>
    </location>
</feature>
<feature type="transmembrane region" description="Helical" evidence="1">
    <location>
        <begin position="323"/>
        <end position="341"/>
    </location>
</feature>
<dbReference type="InParanoid" id="D8M9E1"/>
<sequence length="349" mass="39521">MSLPLSMNGAFKRYQLDGCSPLKATWKCTLKCLKRALILYVLNFLINQSQSFETVRILGVLAYFSVSGLINSLVLLYTPVWYKGKGFISRWTARSTFKDDPNVRHILDWIVPTLFAVAHWSIAKFVAAPGCPVGYSGPGGNGDDGLFRDCTGGIYRYIDLKLLGEKHMYHGSAVVYVYGGNHFECEGILGMMNAIFLTYLGTWIPWVFRTVKKQKNQLLVYLGIGAGLLLFSGILCGFKQYDGYMPINKNKWNTSFIAITSGTGFLAFGLIYLLVDVWKIWSGFPYRALGMNSLLIYVIHEFVGEYMPFSYHFKEATHWTTMINSYVLGVGMWVVIGNEFVRQNIFFKI</sequence>
<dbReference type="GeneID" id="24923313"/>
<feature type="transmembrane region" description="Helical" evidence="1">
    <location>
        <begin position="218"/>
        <end position="235"/>
    </location>
</feature>
<evidence type="ECO:0000313" key="3">
    <source>
        <dbReference type="Proteomes" id="UP000008312"/>
    </source>
</evidence>
<evidence type="ECO:0000256" key="1">
    <source>
        <dbReference type="SAM" id="Phobius"/>
    </source>
</evidence>
<feature type="transmembrane region" description="Helical" evidence="1">
    <location>
        <begin position="188"/>
        <end position="206"/>
    </location>
</feature>
<keyword evidence="1" id="KW-0472">Membrane</keyword>
<dbReference type="PANTHER" id="PTHR31061">
    <property type="entry name" value="LD22376P"/>
    <property type="match status" value="1"/>
</dbReference>
<keyword evidence="3" id="KW-1185">Reference proteome</keyword>